<reference evidence="1 2" key="1">
    <citation type="journal article" date="2019" name="Commun. Biol.">
        <title>The bagworm genome reveals a unique fibroin gene that provides high tensile strength.</title>
        <authorList>
            <person name="Kono N."/>
            <person name="Nakamura H."/>
            <person name="Ohtoshi R."/>
            <person name="Tomita M."/>
            <person name="Numata K."/>
            <person name="Arakawa K."/>
        </authorList>
    </citation>
    <scope>NUCLEOTIDE SEQUENCE [LARGE SCALE GENOMIC DNA]</scope>
</reference>
<evidence type="ECO:0000313" key="2">
    <source>
        <dbReference type="Proteomes" id="UP000299102"/>
    </source>
</evidence>
<dbReference type="Proteomes" id="UP000299102">
    <property type="component" value="Unassembled WGS sequence"/>
</dbReference>
<protein>
    <submittedName>
        <fullName evidence="1">Uncharacterized protein</fullName>
    </submittedName>
</protein>
<dbReference type="EMBL" id="BGZK01001044">
    <property type="protein sequence ID" value="GBP69556.1"/>
    <property type="molecule type" value="Genomic_DNA"/>
</dbReference>
<dbReference type="AlphaFoldDB" id="A0A4C1Y0Z8"/>
<organism evidence="1 2">
    <name type="scientific">Eumeta variegata</name>
    <name type="common">Bagworm moth</name>
    <name type="synonym">Eumeta japonica</name>
    <dbReference type="NCBI Taxonomy" id="151549"/>
    <lineage>
        <taxon>Eukaryota</taxon>
        <taxon>Metazoa</taxon>
        <taxon>Ecdysozoa</taxon>
        <taxon>Arthropoda</taxon>
        <taxon>Hexapoda</taxon>
        <taxon>Insecta</taxon>
        <taxon>Pterygota</taxon>
        <taxon>Neoptera</taxon>
        <taxon>Endopterygota</taxon>
        <taxon>Lepidoptera</taxon>
        <taxon>Glossata</taxon>
        <taxon>Ditrysia</taxon>
        <taxon>Tineoidea</taxon>
        <taxon>Psychidae</taxon>
        <taxon>Oiketicinae</taxon>
        <taxon>Eumeta</taxon>
    </lineage>
</organism>
<sequence>MRHPADSVGYFKSSGEKNYGRRHFELGPNSPLSGLALCEAARARRPPPALISLRARPTRFYFKMFETNFLRAIQSPNCVRFRCPSGRRHCGAKILSCLVQSGLVGRGCVDVPDPTTYGRWAIITATLTTFGRRDEGLRCSSRHGVSGFFYNLLRGQQSCN</sequence>
<evidence type="ECO:0000313" key="1">
    <source>
        <dbReference type="EMBL" id="GBP69556.1"/>
    </source>
</evidence>
<keyword evidence="2" id="KW-1185">Reference proteome</keyword>
<accession>A0A4C1Y0Z8</accession>
<gene>
    <name evidence="1" type="ORF">EVAR_61341_1</name>
</gene>
<proteinExistence type="predicted"/>
<comment type="caution">
    <text evidence="1">The sequence shown here is derived from an EMBL/GenBank/DDBJ whole genome shotgun (WGS) entry which is preliminary data.</text>
</comment>
<name>A0A4C1Y0Z8_EUMVA</name>